<dbReference type="SFLD" id="SFLDG00358">
    <property type="entry name" value="Main_(cytGST)"/>
    <property type="match status" value="1"/>
</dbReference>
<dbReference type="OrthoDB" id="2309723at2759"/>
<dbReference type="SUPFAM" id="SSF47616">
    <property type="entry name" value="GST C-terminal domain-like"/>
    <property type="match status" value="1"/>
</dbReference>
<dbReference type="InterPro" id="IPR004046">
    <property type="entry name" value="GST_C"/>
</dbReference>
<gene>
    <name evidence="4" type="ORF">BDY17DRAFT_341364</name>
</gene>
<organism evidence="4 5">
    <name type="scientific">Neohortaea acidophila</name>
    <dbReference type="NCBI Taxonomy" id="245834"/>
    <lineage>
        <taxon>Eukaryota</taxon>
        <taxon>Fungi</taxon>
        <taxon>Dikarya</taxon>
        <taxon>Ascomycota</taxon>
        <taxon>Pezizomycotina</taxon>
        <taxon>Dothideomycetes</taxon>
        <taxon>Dothideomycetidae</taxon>
        <taxon>Mycosphaerellales</taxon>
        <taxon>Teratosphaeriaceae</taxon>
        <taxon>Neohortaea</taxon>
    </lineage>
</organism>
<reference evidence="4" key="1">
    <citation type="journal article" date="2020" name="Stud. Mycol.">
        <title>101 Dothideomycetes genomes: a test case for predicting lifestyles and emergence of pathogens.</title>
        <authorList>
            <person name="Haridas S."/>
            <person name="Albert R."/>
            <person name="Binder M."/>
            <person name="Bloem J."/>
            <person name="Labutti K."/>
            <person name="Salamov A."/>
            <person name="Andreopoulos B."/>
            <person name="Baker S."/>
            <person name="Barry K."/>
            <person name="Bills G."/>
            <person name="Bluhm B."/>
            <person name="Cannon C."/>
            <person name="Castanera R."/>
            <person name="Culley D."/>
            <person name="Daum C."/>
            <person name="Ezra D."/>
            <person name="Gonzalez J."/>
            <person name="Henrissat B."/>
            <person name="Kuo A."/>
            <person name="Liang C."/>
            <person name="Lipzen A."/>
            <person name="Lutzoni F."/>
            <person name="Magnuson J."/>
            <person name="Mondo S."/>
            <person name="Nolan M."/>
            <person name="Ohm R."/>
            <person name="Pangilinan J."/>
            <person name="Park H.-J."/>
            <person name="Ramirez L."/>
            <person name="Alfaro M."/>
            <person name="Sun H."/>
            <person name="Tritt A."/>
            <person name="Yoshinaga Y."/>
            <person name="Zwiers L.-H."/>
            <person name="Turgeon B."/>
            <person name="Goodwin S."/>
            <person name="Spatafora J."/>
            <person name="Crous P."/>
            <person name="Grigoriev I."/>
        </authorList>
    </citation>
    <scope>NUCLEOTIDE SEQUENCE</scope>
    <source>
        <strain evidence="4">CBS 113389</strain>
    </source>
</reference>
<dbReference type="Pfam" id="PF00043">
    <property type="entry name" value="GST_C"/>
    <property type="match status" value="1"/>
</dbReference>
<evidence type="ECO:0000313" key="4">
    <source>
        <dbReference type="EMBL" id="KAF2478956.1"/>
    </source>
</evidence>
<dbReference type="PANTHER" id="PTHR44051">
    <property type="entry name" value="GLUTATHIONE S-TRANSFERASE-RELATED"/>
    <property type="match status" value="1"/>
</dbReference>
<sequence length="237" mass="26730">MLTIHHLSVSQCERILWLCEELGVDYKMIKYMRDPILSPESLKSVPGNPLGQSPFVEDDGGVQLSESGAIVDYIIHKYGGGRLALKPDDPRYAEYLQWFHYSNGTLQPAMLDIMFVDGSGAGKDNPMRQMAYSRLDQRLKWIDEQLASNKYLAGDSLTAGDIMTVYSLTTQRYWGPQADLSPYKNIVRYLQDIAQRPAYQKAMEKGDPEMQPLLSAKAPEKGLFEVGGVTSDIWKKK</sequence>
<accession>A0A6A6PGQ0</accession>
<dbReference type="Gene3D" id="1.20.1050.10">
    <property type="match status" value="1"/>
</dbReference>
<dbReference type="Proteomes" id="UP000799767">
    <property type="component" value="Unassembled WGS sequence"/>
</dbReference>
<dbReference type="PROSITE" id="PS50405">
    <property type="entry name" value="GST_CTER"/>
    <property type="match status" value="1"/>
</dbReference>
<dbReference type="SFLD" id="SFLDG01150">
    <property type="entry name" value="Main.1:_Beta-like"/>
    <property type="match status" value="1"/>
</dbReference>
<dbReference type="InterPro" id="IPR036282">
    <property type="entry name" value="Glutathione-S-Trfase_C_sf"/>
</dbReference>
<evidence type="ECO:0000259" key="2">
    <source>
        <dbReference type="PROSITE" id="PS50404"/>
    </source>
</evidence>
<protein>
    <submittedName>
        <fullName evidence="4">Glutathione S-transferas-like protein</fullName>
    </submittedName>
</protein>
<dbReference type="CDD" id="cd03046">
    <property type="entry name" value="GST_N_GTT1_like"/>
    <property type="match status" value="1"/>
</dbReference>
<dbReference type="InterPro" id="IPR004045">
    <property type="entry name" value="Glutathione_S-Trfase_N"/>
</dbReference>
<dbReference type="GeneID" id="54478996"/>
<keyword evidence="5" id="KW-1185">Reference proteome</keyword>
<evidence type="ECO:0000313" key="5">
    <source>
        <dbReference type="Proteomes" id="UP000799767"/>
    </source>
</evidence>
<comment type="similarity">
    <text evidence="1">Belongs to the GST superfamily.</text>
</comment>
<dbReference type="InterPro" id="IPR040079">
    <property type="entry name" value="Glutathione_S-Trfase"/>
</dbReference>
<dbReference type="Gene3D" id="3.40.30.10">
    <property type="entry name" value="Glutaredoxin"/>
    <property type="match status" value="1"/>
</dbReference>
<evidence type="ECO:0000256" key="1">
    <source>
        <dbReference type="ARBA" id="ARBA00007409"/>
    </source>
</evidence>
<dbReference type="PANTHER" id="PTHR44051:SF9">
    <property type="entry name" value="GLUTATHIONE S-TRANSFERASE 1"/>
    <property type="match status" value="1"/>
</dbReference>
<proteinExistence type="inferred from homology"/>
<dbReference type="SFLD" id="SFLDS00019">
    <property type="entry name" value="Glutathione_Transferase_(cytos"/>
    <property type="match status" value="1"/>
</dbReference>
<dbReference type="AlphaFoldDB" id="A0A6A6PGQ0"/>
<dbReference type="InterPro" id="IPR010987">
    <property type="entry name" value="Glutathione-S-Trfase_C-like"/>
</dbReference>
<dbReference type="InterPro" id="IPR036249">
    <property type="entry name" value="Thioredoxin-like_sf"/>
</dbReference>
<name>A0A6A6PGQ0_9PEZI</name>
<dbReference type="PROSITE" id="PS50404">
    <property type="entry name" value="GST_NTER"/>
    <property type="match status" value="1"/>
</dbReference>
<feature type="domain" description="GST N-terminal" evidence="2">
    <location>
        <begin position="1"/>
        <end position="82"/>
    </location>
</feature>
<dbReference type="RefSeq" id="XP_033585526.1">
    <property type="nucleotide sequence ID" value="XM_033737994.1"/>
</dbReference>
<evidence type="ECO:0000259" key="3">
    <source>
        <dbReference type="PROSITE" id="PS50405"/>
    </source>
</evidence>
<dbReference type="EMBL" id="MU001642">
    <property type="protein sequence ID" value="KAF2478956.1"/>
    <property type="molecule type" value="Genomic_DNA"/>
</dbReference>
<dbReference type="SUPFAM" id="SSF52833">
    <property type="entry name" value="Thioredoxin-like"/>
    <property type="match status" value="1"/>
</dbReference>
<dbReference type="Pfam" id="PF13417">
    <property type="entry name" value="GST_N_3"/>
    <property type="match status" value="1"/>
</dbReference>
<feature type="domain" description="GST C-terminal" evidence="3">
    <location>
        <begin position="88"/>
        <end position="214"/>
    </location>
</feature>